<proteinExistence type="predicted"/>
<sequence>MKRLGWGRAAMRTARANGLKVIRQGGRAYVLSDEILNYFKTLAV</sequence>
<reference evidence="2" key="1">
    <citation type="submission" date="2016-10" db="EMBL/GenBank/DDBJ databases">
        <authorList>
            <person name="Varghese N."/>
            <person name="Submissions S."/>
        </authorList>
    </citation>
    <scope>NUCLEOTIDE SEQUENCE [LARGE SCALE GENOMIC DNA]</scope>
    <source>
        <strain evidence="2">DSM 26348</strain>
    </source>
</reference>
<dbReference type="EMBL" id="FOQD01000012">
    <property type="protein sequence ID" value="SFI78566.1"/>
    <property type="molecule type" value="Genomic_DNA"/>
</dbReference>
<keyword evidence="2" id="KW-1185">Reference proteome</keyword>
<protein>
    <submittedName>
        <fullName evidence="1">Uncharacterized protein</fullName>
    </submittedName>
</protein>
<evidence type="ECO:0000313" key="1">
    <source>
        <dbReference type="EMBL" id="SFI78566.1"/>
    </source>
</evidence>
<dbReference type="AlphaFoldDB" id="A0A1I3L1K7"/>
<gene>
    <name evidence="1" type="ORF">SAMN05421753_112110</name>
</gene>
<name>A0A1I3L1K7_9PLAN</name>
<evidence type="ECO:0000313" key="2">
    <source>
        <dbReference type="Proteomes" id="UP000199518"/>
    </source>
</evidence>
<organism evidence="1 2">
    <name type="scientific">Planctomicrobium piriforme</name>
    <dbReference type="NCBI Taxonomy" id="1576369"/>
    <lineage>
        <taxon>Bacteria</taxon>
        <taxon>Pseudomonadati</taxon>
        <taxon>Planctomycetota</taxon>
        <taxon>Planctomycetia</taxon>
        <taxon>Planctomycetales</taxon>
        <taxon>Planctomycetaceae</taxon>
        <taxon>Planctomicrobium</taxon>
    </lineage>
</organism>
<accession>A0A1I3L1K7</accession>
<dbReference type="Proteomes" id="UP000199518">
    <property type="component" value="Unassembled WGS sequence"/>
</dbReference>